<evidence type="ECO:0000256" key="1">
    <source>
        <dbReference type="SAM" id="MobiDB-lite"/>
    </source>
</evidence>
<proteinExistence type="predicted"/>
<organism evidence="3 4">
    <name type="scientific">Kibdelosporangium aridum</name>
    <dbReference type="NCBI Taxonomy" id="2030"/>
    <lineage>
        <taxon>Bacteria</taxon>
        <taxon>Bacillati</taxon>
        <taxon>Actinomycetota</taxon>
        <taxon>Actinomycetes</taxon>
        <taxon>Pseudonocardiales</taxon>
        <taxon>Pseudonocardiaceae</taxon>
        <taxon>Kibdelosporangium</taxon>
    </lineage>
</organism>
<accession>A0A428ZER4</accession>
<feature type="chain" id="PRO_5019019066" description="Secreted protein" evidence="2">
    <location>
        <begin position="26"/>
        <end position="137"/>
    </location>
</feature>
<evidence type="ECO:0008006" key="5">
    <source>
        <dbReference type="Google" id="ProtNLM"/>
    </source>
</evidence>
<dbReference type="EMBL" id="QHKI01000008">
    <property type="protein sequence ID" value="RSM86564.1"/>
    <property type="molecule type" value="Genomic_DNA"/>
</dbReference>
<sequence length="137" mass="13861">MTARRLLLLLVAAVLMSLGFTTASGAETVALGESSANVVAPVEDAARPTAGAPAESDSENETVALDQSPVNAVGPARELGKPAAAPRLLKVQAHAEALGAEPVLVPLGAQDAEVPRISRVAALPVADDRGPPVRQAF</sequence>
<reference evidence="3 4" key="1">
    <citation type="submission" date="2018-05" db="EMBL/GenBank/DDBJ databases">
        <title>Evolution of GPA BGCs.</title>
        <authorList>
            <person name="Waglechner N."/>
            <person name="Wright G.D."/>
        </authorList>
    </citation>
    <scope>NUCLEOTIDE SEQUENCE [LARGE SCALE GENOMIC DNA]</scope>
    <source>
        <strain evidence="3 4">A82846</strain>
    </source>
</reference>
<dbReference type="Proteomes" id="UP000287547">
    <property type="component" value="Unassembled WGS sequence"/>
</dbReference>
<evidence type="ECO:0000313" key="3">
    <source>
        <dbReference type="EMBL" id="RSM86564.1"/>
    </source>
</evidence>
<evidence type="ECO:0000256" key="2">
    <source>
        <dbReference type="SAM" id="SignalP"/>
    </source>
</evidence>
<name>A0A428ZER4_KIBAR</name>
<evidence type="ECO:0000313" key="4">
    <source>
        <dbReference type="Proteomes" id="UP000287547"/>
    </source>
</evidence>
<comment type="caution">
    <text evidence="3">The sequence shown here is derived from an EMBL/GenBank/DDBJ whole genome shotgun (WGS) entry which is preliminary data.</text>
</comment>
<gene>
    <name evidence="3" type="ORF">DMH04_12990</name>
</gene>
<keyword evidence="2" id="KW-0732">Signal</keyword>
<protein>
    <recommendedName>
        <fullName evidence="5">Secreted protein</fullName>
    </recommendedName>
</protein>
<dbReference type="RefSeq" id="WP_037270416.1">
    <property type="nucleotide sequence ID" value="NZ_QHKI01000008.1"/>
</dbReference>
<dbReference type="OrthoDB" id="3696202at2"/>
<dbReference type="AlphaFoldDB" id="A0A428ZER4"/>
<feature type="region of interest" description="Disordered" evidence="1">
    <location>
        <begin position="41"/>
        <end position="77"/>
    </location>
</feature>
<feature type="signal peptide" evidence="2">
    <location>
        <begin position="1"/>
        <end position="25"/>
    </location>
</feature>